<dbReference type="CDD" id="cd02440">
    <property type="entry name" value="AdoMet_MTases"/>
    <property type="match status" value="1"/>
</dbReference>
<organism evidence="2 3">
    <name type="scientific">Aristophania vespae</name>
    <dbReference type="NCBI Taxonomy" id="2697033"/>
    <lineage>
        <taxon>Bacteria</taxon>
        <taxon>Pseudomonadati</taxon>
        <taxon>Pseudomonadota</taxon>
        <taxon>Alphaproteobacteria</taxon>
        <taxon>Acetobacterales</taxon>
        <taxon>Acetobacteraceae</taxon>
        <taxon>Aristophania</taxon>
    </lineage>
</organism>
<dbReference type="Gene3D" id="3.40.50.150">
    <property type="entry name" value="Vaccinia Virus protein VP39"/>
    <property type="match status" value="1"/>
</dbReference>
<protein>
    <submittedName>
        <fullName evidence="2">Methyltransferase domain-containing protein</fullName>
    </submittedName>
</protein>
<gene>
    <name evidence="2" type="ORF">GT348_00605</name>
</gene>
<evidence type="ECO:0000259" key="1">
    <source>
        <dbReference type="Pfam" id="PF13847"/>
    </source>
</evidence>
<name>A0A6P1NJH1_9PROT</name>
<keyword evidence="2" id="KW-0489">Methyltransferase</keyword>
<sequence length="265" mass="29685">MRPSRKKIITQHFNKADHYDSASYLQRESAHHLALLINGQSADHKPHSILEIGCGTGHLSQKLIKLYPESSFILSDLAPQMLQRAECKIKQEEDLSLKIKFHLMDGEKLDPPPPSKEKFDLIASNLCIQWFTDRPAALKRLSGLLSPSGLLIMSTIAQGSFKEWQESCTDANAACGIPDYPSLAVLENDWPGNGVGKWTLCTIREPVPSALAFLRNLKHIGASLPHPEHKPVSITALQRAMTLFDRNHTEITYEIAFGVFRKDRL</sequence>
<proteinExistence type="predicted"/>
<accession>A0A6P1NJH1</accession>
<dbReference type="RefSeq" id="WP_160618089.1">
    <property type="nucleotide sequence ID" value="NZ_CP047652.1"/>
</dbReference>
<feature type="domain" description="Methyltransferase" evidence="1">
    <location>
        <begin position="45"/>
        <end position="171"/>
    </location>
</feature>
<dbReference type="PANTHER" id="PTHR43861:SF1">
    <property type="entry name" value="TRANS-ACONITATE 2-METHYLTRANSFERASE"/>
    <property type="match status" value="1"/>
</dbReference>
<dbReference type="GO" id="GO:0008168">
    <property type="term" value="F:methyltransferase activity"/>
    <property type="evidence" value="ECO:0007669"/>
    <property type="project" value="UniProtKB-KW"/>
</dbReference>
<dbReference type="InterPro" id="IPR025714">
    <property type="entry name" value="Methyltranfer_dom"/>
</dbReference>
<keyword evidence="3" id="KW-1185">Reference proteome</keyword>
<evidence type="ECO:0000313" key="2">
    <source>
        <dbReference type="EMBL" id="QHI95011.1"/>
    </source>
</evidence>
<dbReference type="KEGG" id="bomb:GT348_00605"/>
<reference evidence="2 3" key="1">
    <citation type="submission" date="2020-01" db="EMBL/GenBank/DDBJ databases">
        <title>Genome sequencing of strain KACC 21507.</title>
        <authorList>
            <person name="Heo J."/>
            <person name="Kim S.-J."/>
            <person name="Kim J.-S."/>
            <person name="Hong S.-B."/>
            <person name="Kwon S.-W."/>
        </authorList>
    </citation>
    <scope>NUCLEOTIDE SEQUENCE [LARGE SCALE GENOMIC DNA]</scope>
    <source>
        <strain evidence="2 3">KACC 21507</strain>
    </source>
</reference>
<dbReference type="PANTHER" id="PTHR43861">
    <property type="entry name" value="TRANS-ACONITATE 2-METHYLTRANSFERASE-RELATED"/>
    <property type="match status" value="1"/>
</dbReference>
<dbReference type="SUPFAM" id="SSF53335">
    <property type="entry name" value="S-adenosyl-L-methionine-dependent methyltransferases"/>
    <property type="match status" value="1"/>
</dbReference>
<evidence type="ECO:0000313" key="3">
    <source>
        <dbReference type="Proteomes" id="UP000463975"/>
    </source>
</evidence>
<dbReference type="InterPro" id="IPR029063">
    <property type="entry name" value="SAM-dependent_MTases_sf"/>
</dbReference>
<keyword evidence="2" id="KW-0808">Transferase</keyword>
<dbReference type="Proteomes" id="UP000463975">
    <property type="component" value="Chromosome"/>
</dbReference>
<dbReference type="Pfam" id="PF13847">
    <property type="entry name" value="Methyltransf_31"/>
    <property type="match status" value="1"/>
</dbReference>
<dbReference type="EMBL" id="CP047652">
    <property type="protein sequence ID" value="QHI95011.1"/>
    <property type="molecule type" value="Genomic_DNA"/>
</dbReference>
<dbReference type="AlphaFoldDB" id="A0A6P1NJH1"/>
<dbReference type="GO" id="GO:0032259">
    <property type="term" value="P:methylation"/>
    <property type="evidence" value="ECO:0007669"/>
    <property type="project" value="UniProtKB-KW"/>
</dbReference>